<dbReference type="Gene3D" id="3.10.310.70">
    <property type="match status" value="1"/>
</dbReference>
<evidence type="ECO:0000313" key="3">
    <source>
        <dbReference type="Proteomes" id="UP000036756"/>
    </source>
</evidence>
<gene>
    <name evidence="2" type="primary">nfdA</name>
    <name evidence="2" type="ORF">CLCY_1c03930</name>
</gene>
<dbReference type="SUPFAM" id="SSF51338">
    <property type="entry name" value="Composite domain of metallo-dependent hydrolases"/>
    <property type="match status" value="1"/>
</dbReference>
<dbReference type="OrthoDB" id="9767366at2"/>
<dbReference type="AlphaFoldDB" id="A0A0J8DA15"/>
<dbReference type="GO" id="GO:0016810">
    <property type="term" value="F:hydrolase activity, acting on carbon-nitrogen (but not peptide) bonds"/>
    <property type="evidence" value="ECO:0007669"/>
    <property type="project" value="InterPro"/>
</dbReference>
<dbReference type="Gene3D" id="3.20.20.140">
    <property type="entry name" value="Metal-dependent hydrolases"/>
    <property type="match status" value="1"/>
</dbReference>
<dbReference type="RefSeq" id="WP_048571534.1">
    <property type="nucleotide sequence ID" value="NZ_LFVU01000028.1"/>
</dbReference>
<dbReference type="InterPro" id="IPR032466">
    <property type="entry name" value="Metal_Hydrolase"/>
</dbReference>
<dbReference type="PANTHER" id="PTHR22642">
    <property type="entry name" value="IMIDAZOLONEPROPIONASE"/>
    <property type="match status" value="1"/>
</dbReference>
<sequence length="543" mass="61011">MNDKIIASKVLINGHIITMEEESTSNTSIAILDDTIIAITSDKKINEYISQDTEVIDLKGKTVLPGLIDPHGHFSFVAVSRKAYINASCYPIGDIKNISDLQNKLKDYVKNDNSNDPVIAIEFDDTLIDEYRMPTASDLDIVSTTRPVFVLHVSAHMLSANTYAIEEAGIIDNSFNPEGGRVYYENGKAVGIFEEASAMAPFSKTLFNTLKFTRDLGYLRDASNYYLSKGITTVCEGESNLKTSLLLENAVDNDIIKNRVILCPHIESLSSTPFEINYKDSLKIIDGPIKLFMDGSIQAYTAYLSKPYEKQHPTRPKPIDYLGFPTLTKEQLKKSLENVLEINKQFAIHCNGDAALDDVIEIYQEVFDENKRDKRSLIIHCQTARDDQLDKMKEIGLYPSFFPAHIYVWGDRHYNTFLGHERGSRINPVGSALNKGLIYSLHNDAPVTNPDPLKLVWNASSRVTSSNKILGKDQRISVYDALKGVTIYAAYQYHLEDKLGSLKVGKRADLTILEENPLEVPINHIKDIVISSTWIDGKEIYRI</sequence>
<dbReference type="PANTHER" id="PTHR22642:SF2">
    <property type="entry name" value="PROTEIN LONG AFTER FAR-RED 3"/>
    <property type="match status" value="1"/>
</dbReference>
<dbReference type="PATRIC" id="fig|1121307.3.peg.758"/>
<evidence type="ECO:0000313" key="2">
    <source>
        <dbReference type="EMBL" id="KMT21159.1"/>
    </source>
</evidence>
<keyword evidence="2" id="KW-0378">Hydrolase</keyword>
<evidence type="ECO:0000259" key="1">
    <source>
        <dbReference type="Pfam" id="PF07969"/>
    </source>
</evidence>
<dbReference type="InterPro" id="IPR011059">
    <property type="entry name" value="Metal-dep_hydrolase_composite"/>
</dbReference>
<dbReference type="InterPro" id="IPR013108">
    <property type="entry name" value="Amidohydro_3"/>
</dbReference>
<dbReference type="SUPFAM" id="SSF51556">
    <property type="entry name" value="Metallo-dependent hydrolases"/>
    <property type="match status" value="1"/>
</dbReference>
<dbReference type="Gene3D" id="2.30.40.10">
    <property type="entry name" value="Urease, subunit C, domain 1"/>
    <property type="match status" value="1"/>
</dbReference>
<reference evidence="2 3" key="1">
    <citation type="submission" date="2015-06" db="EMBL/GenBank/DDBJ databases">
        <title>Draft genome sequence of the purine-degrading Clostridium cylindrosporum HC-1 (DSM 605).</title>
        <authorList>
            <person name="Poehlein A."/>
            <person name="Schiel-Bengelsdorf B."/>
            <person name="Bengelsdorf F."/>
            <person name="Daniel R."/>
            <person name="Duerre P."/>
        </authorList>
    </citation>
    <scope>NUCLEOTIDE SEQUENCE [LARGE SCALE GENOMIC DNA]</scope>
    <source>
        <strain evidence="2 3">DSM 605</strain>
    </source>
</reference>
<dbReference type="EMBL" id="LFVU01000028">
    <property type="protein sequence ID" value="KMT21159.1"/>
    <property type="molecule type" value="Genomic_DNA"/>
</dbReference>
<feature type="domain" description="Amidohydrolase 3" evidence="1">
    <location>
        <begin position="54"/>
        <end position="541"/>
    </location>
</feature>
<dbReference type="STRING" id="1121307.CLCY_1c03930"/>
<dbReference type="Proteomes" id="UP000036756">
    <property type="component" value="Unassembled WGS sequence"/>
</dbReference>
<dbReference type="EC" id="3.5.1.91" evidence="2"/>
<keyword evidence="3" id="KW-1185">Reference proteome</keyword>
<dbReference type="InterPro" id="IPR033932">
    <property type="entry name" value="YtcJ-like"/>
</dbReference>
<dbReference type="CDD" id="cd01300">
    <property type="entry name" value="YtcJ_like"/>
    <property type="match status" value="1"/>
</dbReference>
<dbReference type="Pfam" id="PF07969">
    <property type="entry name" value="Amidohydro_3"/>
    <property type="match status" value="1"/>
</dbReference>
<comment type="caution">
    <text evidence="2">The sequence shown here is derived from an EMBL/GenBank/DDBJ whole genome shotgun (WGS) entry which is preliminary data.</text>
</comment>
<proteinExistence type="predicted"/>
<organism evidence="2 3">
    <name type="scientific">Clostridium cylindrosporum DSM 605</name>
    <dbReference type="NCBI Taxonomy" id="1121307"/>
    <lineage>
        <taxon>Bacteria</taxon>
        <taxon>Bacillati</taxon>
        <taxon>Bacillota</taxon>
        <taxon>Clostridia</taxon>
        <taxon>Eubacteriales</taxon>
        <taxon>Clostridiaceae</taxon>
        <taxon>Clostridium</taxon>
    </lineage>
</organism>
<name>A0A0J8DA15_CLOCY</name>
<protein>
    <submittedName>
        <fullName evidence="2">N-substituted formamide deformylase NfdA</fullName>
        <ecNumber evidence="2">3.5.1.91</ecNumber>
    </submittedName>
</protein>
<accession>A0A0J8DA15</accession>